<proteinExistence type="predicted"/>
<sequence>MRTPQKGLHARSNSRPLGSTPLSVKKLENNDTEYNESQARRKAMLARIQNTLTEVSKTHSRVYGEVAEIRRSYACTATQSHVGSDDDEDEEVGNTSFATAPPAMKRTAA</sequence>
<evidence type="ECO:0000256" key="1">
    <source>
        <dbReference type="SAM" id="MobiDB-lite"/>
    </source>
</evidence>
<evidence type="ECO:0000313" key="2">
    <source>
        <dbReference type="EMBL" id="EPY15316.1"/>
    </source>
</evidence>
<name>S9UKW0_9TRYP</name>
<gene>
    <name evidence="2" type="ORF">STCU_12126</name>
</gene>
<feature type="region of interest" description="Disordered" evidence="1">
    <location>
        <begin position="1"/>
        <end position="35"/>
    </location>
</feature>
<keyword evidence="3" id="KW-1185">Reference proteome</keyword>
<dbReference type="Proteomes" id="UP000015354">
    <property type="component" value="Unassembled WGS sequence"/>
</dbReference>
<feature type="compositionally biased region" description="Polar residues" evidence="1">
    <location>
        <begin position="11"/>
        <end position="22"/>
    </location>
</feature>
<protein>
    <submittedName>
        <fullName evidence="2">Uncharacterized protein</fullName>
    </submittedName>
</protein>
<comment type="caution">
    <text evidence="2">The sequence shown here is derived from an EMBL/GenBank/DDBJ whole genome shotgun (WGS) entry which is preliminary data.</text>
</comment>
<reference evidence="2 3" key="1">
    <citation type="journal article" date="2013" name="PLoS ONE">
        <title>Predicting the Proteins of Angomonas deanei, Strigomonas culicis and Their Respective Endosymbionts Reveals New Aspects of the Trypanosomatidae Family.</title>
        <authorList>
            <person name="Motta M.C."/>
            <person name="Martins A.C."/>
            <person name="de Souza S.S."/>
            <person name="Catta-Preta C.M."/>
            <person name="Silva R."/>
            <person name="Klein C.C."/>
            <person name="de Almeida L.G."/>
            <person name="de Lima Cunha O."/>
            <person name="Ciapina L.P."/>
            <person name="Brocchi M."/>
            <person name="Colabardini A.C."/>
            <person name="de Araujo Lima B."/>
            <person name="Machado C.R."/>
            <person name="de Almeida Soares C.M."/>
            <person name="Probst C.M."/>
            <person name="de Menezes C.B."/>
            <person name="Thompson C.E."/>
            <person name="Bartholomeu D.C."/>
            <person name="Gradia D.F."/>
            <person name="Pavoni D.P."/>
            <person name="Grisard E.C."/>
            <person name="Fantinatti-Garboggini F."/>
            <person name="Marchini F.K."/>
            <person name="Rodrigues-Luiz G.F."/>
            <person name="Wagner G."/>
            <person name="Goldman G.H."/>
            <person name="Fietto J.L."/>
            <person name="Elias M.C."/>
            <person name="Goldman M.H."/>
            <person name="Sagot M.F."/>
            <person name="Pereira M."/>
            <person name="Stoco P.H."/>
            <person name="de Mendonca-Neto R.P."/>
            <person name="Teixeira S.M."/>
            <person name="Maciel T.E."/>
            <person name="de Oliveira Mendes T.A."/>
            <person name="Urmenyi T.P."/>
            <person name="de Souza W."/>
            <person name="Schenkman S."/>
            <person name="de Vasconcelos A.T."/>
        </authorList>
    </citation>
    <scope>NUCLEOTIDE SEQUENCE [LARGE SCALE GENOMIC DNA]</scope>
</reference>
<dbReference type="AlphaFoldDB" id="S9UKW0"/>
<accession>S9UKW0</accession>
<organism evidence="2 3">
    <name type="scientific">Strigomonas culicis</name>
    <dbReference type="NCBI Taxonomy" id="28005"/>
    <lineage>
        <taxon>Eukaryota</taxon>
        <taxon>Discoba</taxon>
        <taxon>Euglenozoa</taxon>
        <taxon>Kinetoplastea</taxon>
        <taxon>Metakinetoplastina</taxon>
        <taxon>Trypanosomatida</taxon>
        <taxon>Trypanosomatidae</taxon>
        <taxon>Strigomonadinae</taxon>
        <taxon>Strigomonas</taxon>
    </lineage>
</organism>
<dbReference type="EMBL" id="ATMH01012216">
    <property type="protein sequence ID" value="EPY15316.1"/>
    <property type="molecule type" value="Genomic_DNA"/>
</dbReference>
<feature type="region of interest" description="Disordered" evidence="1">
    <location>
        <begin position="77"/>
        <end position="109"/>
    </location>
</feature>
<evidence type="ECO:0000313" key="3">
    <source>
        <dbReference type="Proteomes" id="UP000015354"/>
    </source>
</evidence>